<accession>A0ABU1G895</accession>
<proteinExistence type="predicted"/>
<evidence type="ECO:0000313" key="2">
    <source>
        <dbReference type="EMBL" id="MDR5873492.1"/>
    </source>
</evidence>
<protein>
    <submittedName>
        <fullName evidence="2">Gamma-glutamylcyclotransferase</fullName>
    </submittedName>
</protein>
<comment type="caution">
    <text evidence="2">The sequence shown here is derived from an EMBL/GenBank/DDBJ whole genome shotgun (WGS) entry which is preliminary data.</text>
</comment>
<name>A0ABU1G895_9GAMM</name>
<dbReference type="Pfam" id="PF06094">
    <property type="entry name" value="GGACT"/>
    <property type="match status" value="1"/>
</dbReference>
<dbReference type="Proteomes" id="UP001269267">
    <property type="component" value="Unassembled WGS sequence"/>
</dbReference>
<reference evidence="2 3" key="1">
    <citation type="submission" date="2023-04" db="EMBL/GenBank/DDBJ databases">
        <title>A long-awaited taxogenomic arrangement of the family Halomonadaceae.</title>
        <authorList>
            <person name="De La Haba R."/>
            <person name="Chuvochina M."/>
            <person name="Wittouck S."/>
            <person name="Arahal D.R."/>
            <person name="Sanchez-Porro C."/>
            <person name="Hugenholtz P."/>
            <person name="Ventosa A."/>
        </authorList>
    </citation>
    <scope>NUCLEOTIDE SEQUENCE [LARGE SCALE GENOMIC DNA]</scope>
    <source>
        <strain evidence="2 3">DSM 18042</strain>
    </source>
</reference>
<evidence type="ECO:0000313" key="3">
    <source>
        <dbReference type="Proteomes" id="UP001269267"/>
    </source>
</evidence>
<dbReference type="SUPFAM" id="SSF110857">
    <property type="entry name" value="Gamma-glutamyl cyclotransferase-like"/>
    <property type="match status" value="1"/>
</dbReference>
<dbReference type="Gene3D" id="3.10.490.10">
    <property type="entry name" value="Gamma-glutamyl cyclotransferase-like"/>
    <property type="match status" value="1"/>
</dbReference>
<dbReference type="EMBL" id="JARWAI010000001">
    <property type="protein sequence ID" value="MDR5873492.1"/>
    <property type="molecule type" value="Genomic_DNA"/>
</dbReference>
<dbReference type="InterPro" id="IPR009288">
    <property type="entry name" value="AIG2-like_dom"/>
</dbReference>
<dbReference type="InterPro" id="IPR013024">
    <property type="entry name" value="GGCT-like"/>
</dbReference>
<dbReference type="CDD" id="cd06661">
    <property type="entry name" value="GGCT_like"/>
    <property type="match status" value="1"/>
</dbReference>
<feature type="domain" description="Gamma-glutamylcyclotransferase AIG2-like" evidence="1">
    <location>
        <begin position="16"/>
        <end position="129"/>
    </location>
</feature>
<organism evidence="2 3">
    <name type="scientific">Vreelandella gomseomensis</name>
    <dbReference type="NCBI Taxonomy" id="370766"/>
    <lineage>
        <taxon>Bacteria</taxon>
        <taxon>Pseudomonadati</taxon>
        <taxon>Pseudomonadota</taxon>
        <taxon>Gammaproteobacteria</taxon>
        <taxon>Oceanospirillales</taxon>
        <taxon>Halomonadaceae</taxon>
        <taxon>Vreelandella</taxon>
    </lineage>
</organism>
<dbReference type="RefSeq" id="WP_230446076.1">
    <property type="nucleotide sequence ID" value="NZ_JARWAI010000001.1"/>
</dbReference>
<evidence type="ECO:0000259" key="1">
    <source>
        <dbReference type="Pfam" id="PF06094"/>
    </source>
</evidence>
<keyword evidence="3" id="KW-1185">Reference proteome</keyword>
<sequence length="131" mass="14418">MSADDLNAAIATTPLVAVYGTLKKGLNNAHWLSAATWLGADTSTDLTLYDIGPYPGAKWQRSRGITLEVYRVTANQLADLDVLEDHRPQAPAQGEYQRRLLATRFGTAWVYVYNPSVAGRRMIAQGGWLPQ</sequence>
<dbReference type="InterPro" id="IPR036568">
    <property type="entry name" value="GGCT-like_sf"/>
</dbReference>
<gene>
    <name evidence="2" type="ORF">QC815_01000</name>
</gene>